<name>A0A484FJU5_COLOR</name>
<comment type="caution">
    <text evidence="3">The sequence shown here is derived from an EMBL/GenBank/DDBJ whole genome shotgun (WGS) entry which is preliminary data.</text>
</comment>
<keyword evidence="1" id="KW-0472">Membrane</keyword>
<evidence type="ECO:0000313" key="3">
    <source>
        <dbReference type="EMBL" id="TDZ17905.1"/>
    </source>
</evidence>
<keyword evidence="1" id="KW-1133">Transmembrane helix</keyword>
<organism evidence="3 4">
    <name type="scientific">Colletotrichum orbiculare (strain 104-T / ATCC 96160 / CBS 514.97 / LARS 414 / MAFF 240422)</name>
    <name type="common">Cucumber anthracnose fungus</name>
    <name type="synonym">Colletotrichum lagenarium</name>
    <dbReference type="NCBI Taxonomy" id="1213857"/>
    <lineage>
        <taxon>Eukaryota</taxon>
        <taxon>Fungi</taxon>
        <taxon>Dikarya</taxon>
        <taxon>Ascomycota</taxon>
        <taxon>Pezizomycotina</taxon>
        <taxon>Sordariomycetes</taxon>
        <taxon>Hypocreomycetidae</taxon>
        <taxon>Glomerellales</taxon>
        <taxon>Glomerellaceae</taxon>
        <taxon>Colletotrichum</taxon>
        <taxon>Colletotrichum orbiculare species complex</taxon>
    </lineage>
</organism>
<keyword evidence="4" id="KW-1185">Reference proteome</keyword>
<accession>A0A484FJU5</accession>
<dbReference type="GO" id="GO:0051118">
    <property type="term" value="F:glucan endo-1,3-alpha-glucosidase activity"/>
    <property type="evidence" value="ECO:0007669"/>
    <property type="project" value="InterPro"/>
</dbReference>
<evidence type="ECO:0000256" key="2">
    <source>
        <dbReference type="SAM" id="SignalP"/>
    </source>
</evidence>
<dbReference type="EMBL" id="AMCV02000026">
    <property type="protein sequence ID" value="TDZ17905.1"/>
    <property type="molecule type" value="Genomic_DNA"/>
</dbReference>
<feature type="chain" id="PRO_5019778898" evidence="2">
    <location>
        <begin position="19"/>
        <end position="965"/>
    </location>
</feature>
<evidence type="ECO:0000313" key="4">
    <source>
        <dbReference type="Proteomes" id="UP000014480"/>
    </source>
</evidence>
<feature type="transmembrane region" description="Helical" evidence="1">
    <location>
        <begin position="846"/>
        <end position="876"/>
    </location>
</feature>
<dbReference type="OrthoDB" id="1046782at2759"/>
<protein>
    <submittedName>
        <fullName evidence="3">Mutanase</fullName>
    </submittedName>
</protein>
<proteinExistence type="predicted"/>
<reference evidence="4" key="2">
    <citation type="journal article" date="2019" name="Mol. Plant Microbe Interact.">
        <title>Genome sequence resources for four phytopathogenic fungi from the Colletotrichum orbiculare species complex.</title>
        <authorList>
            <person name="Gan P."/>
            <person name="Tsushima A."/>
            <person name="Narusaka M."/>
            <person name="Narusaka Y."/>
            <person name="Takano Y."/>
            <person name="Kubo Y."/>
            <person name="Shirasu K."/>
        </authorList>
    </citation>
    <scope>GENOME REANNOTATION</scope>
    <source>
        <strain evidence="4">104-T / ATCC 96160 / CBS 514.97 / LARS 414 / MAFF 240422</strain>
    </source>
</reference>
<evidence type="ECO:0000256" key="1">
    <source>
        <dbReference type="SAM" id="Phobius"/>
    </source>
</evidence>
<feature type="signal peptide" evidence="2">
    <location>
        <begin position="1"/>
        <end position="18"/>
    </location>
</feature>
<dbReference type="Proteomes" id="UP000014480">
    <property type="component" value="Unassembled WGS sequence"/>
</dbReference>
<dbReference type="CDD" id="cd11577">
    <property type="entry name" value="GH71"/>
    <property type="match status" value="1"/>
</dbReference>
<dbReference type="Gene3D" id="3.20.20.80">
    <property type="entry name" value="Glycosidases"/>
    <property type="match status" value="1"/>
</dbReference>
<reference evidence="4" key="1">
    <citation type="journal article" date="2013" name="New Phytol.">
        <title>Comparative genomic and transcriptomic analyses reveal the hemibiotrophic stage shift of Colletotrichum fungi.</title>
        <authorList>
            <person name="Gan P."/>
            <person name="Ikeda K."/>
            <person name="Irieda H."/>
            <person name="Narusaka M."/>
            <person name="O'Connell R.J."/>
            <person name="Narusaka Y."/>
            <person name="Takano Y."/>
            <person name="Kubo Y."/>
            <person name="Shirasu K."/>
        </authorList>
    </citation>
    <scope>NUCLEOTIDE SEQUENCE [LARGE SCALE GENOMIC DNA]</scope>
    <source>
        <strain evidence="4">104-T / ATCC 96160 / CBS 514.97 / LARS 414 / MAFF 240422</strain>
    </source>
</reference>
<sequence length="965" mass="105755">MLLVFAFAFILWANMAAAKAVFAHFMVGNTEHYTAADWAEDMRLAKQAHIDAFALNMAYKEAVNELSLELAFKTAAAEGFQLLFSFDYAGNGPWPKDVVIDYITNWAAWPSGKRSMDTFGDASYAEYLQGKPYMMPVSPWFYTNMPGYRKNWLWRGDDIWADRWFQVEWWQPEFVQIISWNDYGESHHIGPLRDHAMVAFKTGKAPFNYALQHDGWRDTLPFSIDRYKGLSPSIDKEGIVAWWRPNLHTIFCSNGGTTGNTASQLQVEKSPDTLLEDAVFYTAILKDGYDKLDVIIGGKSSPGIFGTRPEGKSGIFHGSALIDGRTGPVQVKVWRGGKVVAEVSGKQDITDTCGNGGLSNFDAYVASAWSGSGPSVTPPPVDELVCVNGTSIGDFEMLCTWTCGLGYCPKTACVCTTMGKQPTLPKSTGIKGYPAAGRDSTFSGLCGYACDYGYCPDDVCDTVEHPLIIPEVSPFTPDSCTSGTGVGEVSDLCAFSCKHGYCPLNACSCRSEGVLNLLDPTSTSNSTTASGNDYGLCAFACSRDYCPPVCLSDDSIDNEGYDPDTGVYTDSFVLENMRCKVADAPDNFDDLERAAAEGKIPINCWNRFALRILSAELHGIQGQFDLASKDYDDKFGYYAKWVKERINPQLLEYMGFVSGRGNKYFTCHYRLSGKDQSQQCPPPKSFWGRTEVAWTLRYELTDPDGFYKAVAADLGIEKSWVKFGLDTSIKKCESSGTSAGEIKTGAGTRPCRTYTQKREGFPMQGDDVEVPNPKEIIEAALPGIDSLSTVVASTYFGMATESHTAEEEDILISVAMPVYMLQSGIESMKEVKKIGAEVQKRDQERLIVMVLSIVLMVIPFVGEALGAVFASVAWVARLALLIGEAGNVALTVYDIVKDPASAPFAILGMLVGPMGLPSKGERVAFKQAGDTRRALKSGDLKLFGTEFVAKDTKVQNFLSNTCRKR</sequence>
<gene>
    <name evidence="3" type="primary">Mutanase</name>
    <name evidence="3" type="ORF">Cob_v009247</name>
</gene>
<keyword evidence="1" id="KW-0812">Transmembrane</keyword>
<dbReference type="Pfam" id="PF03659">
    <property type="entry name" value="Glyco_hydro_71"/>
    <property type="match status" value="1"/>
</dbReference>
<keyword evidence="2" id="KW-0732">Signal</keyword>
<dbReference type="AlphaFoldDB" id="A0A484FJU5"/>
<dbReference type="InterPro" id="IPR005197">
    <property type="entry name" value="Glyco_hydro_71"/>
</dbReference>